<dbReference type="RefSeq" id="XP_022514851.1">
    <property type="nucleotide sequence ID" value="XM_022652826.1"/>
</dbReference>
<dbReference type="AlphaFoldDB" id="A0A177FIE1"/>
<accession>A0A177FIE1</accession>
<dbReference type="InterPro" id="IPR057326">
    <property type="entry name" value="KR_dom"/>
</dbReference>
<evidence type="ECO:0000256" key="2">
    <source>
        <dbReference type="ARBA" id="ARBA00022857"/>
    </source>
</evidence>
<protein>
    <recommendedName>
        <fullName evidence="5">Ketoreductase domain-containing protein</fullName>
    </recommendedName>
</protein>
<dbReference type="GO" id="GO:0016491">
    <property type="term" value="F:oxidoreductase activity"/>
    <property type="evidence" value="ECO:0007669"/>
    <property type="project" value="UniProtKB-KW"/>
</dbReference>
<dbReference type="PRINTS" id="PR00080">
    <property type="entry name" value="SDRFAMILY"/>
</dbReference>
<evidence type="ECO:0000259" key="5">
    <source>
        <dbReference type="SMART" id="SM00822"/>
    </source>
</evidence>
<dbReference type="OrthoDB" id="417891at2759"/>
<dbReference type="Pfam" id="PF13561">
    <property type="entry name" value="adh_short_C2"/>
    <property type="match status" value="1"/>
</dbReference>
<evidence type="ECO:0000313" key="7">
    <source>
        <dbReference type="Proteomes" id="UP000077002"/>
    </source>
</evidence>
<dbReference type="InterPro" id="IPR036291">
    <property type="entry name" value="NAD(P)-bd_dom_sf"/>
</dbReference>
<sequence length="251" mass="26212">MDGSLKGKVIAVTGGASGIGLAVAEKLLKVGANVAIADLAKDAPSSLSAATTSGSEYSYTVVDVSSRDAVHKWVQDTVARFGHLDGMVPNAGIAHQSNTYDDESLQRTLAVNVVGVWNCATEAYYQFREQDSKGSIVSTTSANAIRPGAFTAAYNASKAAVVSLTRTWAIEWAEQGIRVNAVAPGMQQTLMQSADGGDEVPAAIIAFVKEKTPMKRIGQPEELAEMYVFLLSDAASFITGATMSVDGGLTA</sequence>
<reference evidence="6 7" key="1">
    <citation type="submission" date="2016-03" db="EMBL/GenBank/DDBJ databases">
        <title>Draft genome sequence of the Fonsecaea monophora CBS 269.37.</title>
        <authorList>
            <person name="Bombassaro A."/>
            <person name="Vinicius W.A."/>
            <person name="De Hoog S."/>
            <person name="Sun J."/>
            <person name="Souza E.M."/>
            <person name="Raittz R.T."/>
            <person name="Costa F."/>
            <person name="Leao A.C."/>
            <person name="Tadra-Sfeir M.Z."/>
            <person name="Baura V."/>
            <person name="Balsanelli E."/>
            <person name="Pedrosa F.O."/>
            <person name="Moreno L.F."/>
            <person name="Steffens M.B."/>
            <person name="Xi L."/>
            <person name="Bocca A.L."/>
            <person name="Felipe M.S."/>
            <person name="Teixeira M."/>
            <person name="Telles Filho F.Q."/>
            <person name="Azevedo C.M."/>
            <person name="Gomes R."/>
            <person name="Vicente V.A."/>
        </authorList>
    </citation>
    <scope>NUCLEOTIDE SEQUENCE [LARGE SCALE GENOMIC DNA]</scope>
    <source>
        <strain evidence="6 7">CBS 269.37</strain>
    </source>
</reference>
<dbReference type="PANTHER" id="PTHR24321:SF8">
    <property type="entry name" value="ESTRADIOL 17-BETA-DEHYDROGENASE 8-RELATED"/>
    <property type="match status" value="1"/>
</dbReference>
<keyword evidence="3" id="KW-0560">Oxidoreductase</keyword>
<feature type="domain" description="Ketoreductase" evidence="5">
    <location>
        <begin position="8"/>
        <end position="175"/>
    </location>
</feature>
<dbReference type="PRINTS" id="PR00081">
    <property type="entry name" value="GDHRDH"/>
</dbReference>
<dbReference type="PANTHER" id="PTHR24321">
    <property type="entry name" value="DEHYDROGENASES, SHORT CHAIN"/>
    <property type="match status" value="1"/>
</dbReference>
<dbReference type="Proteomes" id="UP000077002">
    <property type="component" value="Unassembled WGS sequence"/>
</dbReference>
<evidence type="ECO:0000256" key="1">
    <source>
        <dbReference type="ARBA" id="ARBA00006484"/>
    </source>
</evidence>
<name>A0A177FIE1_9EURO</name>
<gene>
    <name evidence="6" type="ORF">AYO21_02850</name>
</gene>
<dbReference type="FunFam" id="3.40.50.720:FF:000084">
    <property type="entry name" value="Short-chain dehydrogenase reductase"/>
    <property type="match status" value="1"/>
</dbReference>
<evidence type="ECO:0000256" key="4">
    <source>
        <dbReference type="ARBA" id="ARBA00023027"/>
    </source>
</evidence>
<dbReference type="NCBIfam" id="NF005559">
    <property type="entry name" value="PRK07231.1"/>
    <property type="match status" value="1"/>
</dbReference>
<keyword evidence="7" id="KW-1185">Reference proteome</keyword>
<dbReference type="GeneID" id="34598023"/>
<proteinExistence type="inferred from homology"/>
<dbReference type="InterPro" id="IPR002347">
    <property type="entry name" value="SDR_fam"/>
</dbReference>
<comment type="similarity">
    <text evidence="1">Belongs to the short-chain dehydrogenases/reductases (SDR) family.</text>
</comment>
<dbReference type="SMART" id="SM00822">
    <property type="entry name" value="PKS_KR"/>
    <property type="match status" value="1"/>
</dbReference>
<keyword evidence="4" id="KW-0520">NAD</keyword>
<organism evidence="6 7">
    <name type="scientific">Fonsecaea monophora</name>
    <dbReference type="NCBI Taxonomy" id="254056"/>
    <lineage>
        <taxon>Eukaryota</taxon>
        <taxon>Fungi</taxon>
        <taxon>Dikarya</taxon>
        <taxon>Ascomycota</taxon>
        <taxon>Pezizomycotina</taxon>
        <taxon>Eurotiomycetes</taxon>
        <taxon>Chaetothyriomycetidae</taxon>
        <taxon>Chaetothyriales</taxon>
        <taxon>Herpotrichiellaceae</taxon>
        <taxon>Fonsecaea</taxon>
    </lineage>
</organism>
<evidence type="ECO:0000313" key="6">
    <source>
        <dbReference type="EMBL" id="OAG42899.1"/>
    </source>
</evidence>
<dbReference type="SUPFAM" id="SSF51735">
    <property type="entry name" value="NAD(P)-binding Rossmann-fold domains"/>
    <property type="match status" value="1"/>
</dbReference>
<comment type="caution">
    <text evidence="6">The sequence shown here is derived from an EMBL/GenBank/DDBJ whole genome shotgun (WGS) entry which is preliminary data.</text>
</comment>
<keyword evidence="2" id="KW-0521">NADP</keyword>
<dbReference type="EMBL" id="LVKK01000013">
    <property type="protein sequence ID" value="OAG42899.1"/>
    <property type="molecule type" value="Genomic_DNA"/>
</dbReference>
<dbReference type="Gene3D" id="3.40.50.720">
    <property type="entry name" value="NAD(P)-binding Rossmann-like Domain"/>
    <property type="match status" value="1"/>
</dbReference>
<dbReference type="CDD" id="cd05233">
    <property type="entry name" value="SDR_c"/>
    <property type="match status" value="1"/>
</dbReference>
<evidence type="ECO:0000256" key="3">
    <source>
        <dbReference type="ARBA" id="ARBA00023002"/>
    </source>
</evidence>
<dbReference type="InterPro" id="IPR020904">
    <property type="entry name" value="Sc_DH/Rdtase_CS"/>
</dbReference>
<dbReference type="PROSITE" id="PS00061">
    <property type="entry name" value="ADH_SHORT"/>
    <property type="match status" value="1"/>
</dbReference>